<name>A0A6B3N8T7_9CYAN</name>
<keyword evidence="1" id="KW-0812">Transmembrane</keyword>
<evidence type="ECO:0000259" key="2">
    <source>
        <dbReference type="Pfam" id="PF20703"/>
    </source>
</evidence>
<feature type="transmembrane region" description="Helical" evidence="1">
    <location>
        <begin position="199"/>
        <end position="220"/>
    </location>
</feature>
<organism evidence="3">
    <name type="scientific">Symploca sp. SIO1C4</name>
    <dbReference type="NCBI Taxonomy" id="2607765"/>
    <lineage>
        <taxon>Bacteria</taxon>
        <taxon>Bacillati</taxon>
        <taxon>Cyanobacteriota</taxon>
        <taxon>Cyanophyceae</taxon>
        <taxon>Coleofasciculales</taxon>
        <taxon>Coleofasciculaceae</taxon>
        <taxon>Symploca</taxon>
    </lineage>
</organism>
<dbReference type="PANTHER" id="PTHR34301">
    <property type="entry name" value="DNA-BINDING PROTEIN-RELATED"/>
    <property type="match status" value="1"/>
</dbReference>
<feature type="transmembrane region" description="Helical" evidence="1">
    <location>
        <begin position="70"/>
        <end position="89"/>
    </location>
</feature>
<feature type="domain" description="Novel STAND NTPase 1" evidence="2">
    <location>
        <begin position="575"/>
        <end position="891"/>
    </location>
</feature>
<dbReference type="SUPFAM" id="SSF52540">
    <property type="entry name" value="P-loop containing nucleoside triphosphate hydrolases"/>
    <property type="match status" value="1"/>
</dbReference>
<dbReference type="Pfam" id="PF20703">
    <property type="entry name" value="nSTAND1"/>
    <property type="match status" value="1"/>
</dbReference>
<keyword evidence="1" id="KW-1133">Transmembrane helix</keyword>
<feature type="transmembrane region" description="Helical" evidence="1">
    <location>
        <begin position="354"/>
        <end position="378"/>
    </location>
</feature>
<feature type="transmembrane region" description="Helical" evidence="1">
    <location>
        <begin position="284"/>
        <end position="306"/>
    </location>
</feature>
<feature type="transmembrane region" description="Helical" evidence="1">
    <location>
        <begin position="95"/>
        <end position="112"/>
    </location>
</feature>
<gene>
    <name evidence="3" type="ORF">F6J89_02565</name>
</gene>
<evidence type="ECO:0000256" key="1">
    <source>
        <dbReference type="SAM" id="Phobius"/>
    </source>
</evidence>
<protein>
    <submittedName>
        <fullName evidence="3">AAA family ATPase</fullName>
    </submittedName>
</protein>
<feature type="transmembrane region" description="Helical" evidence="1">
    <location>
        <begin position="124"/>
        <end position="143"/>
    </location>
</feature>
<comment type="caution">
    <text evidence="3">The sequence shown here is derived from an EMBL/GenBank/DDBJ whole genome shotgun (WGS) entry which is preliminary data.</text>
</comment>
<proteinExistence type="predicted"/>
<feature type="transmembrane region" description="Helical" evidence="1">
    <location>
        <begin position="257"/>
        <end position="278"/>
    </location>
</feature>
<sequence length="915" mass="100759">MIKPTPTSKFWIDIAQCLRLFYWTYFKPFTLSRWLHQNIDPELEPSDNPFEKQVDFASKPQLYRYGLQTWLVNGTVPPLGVLLLAPLYSQATGAPFYWQLSGLLLPGWWVGLWLSSRSAILQRLFSLFLGILLFGVTLCNAIFNYSSSVMEVMPSALQAWTFVEYLLENSSSLAPLCSLAIGLCCAAGFGMATGVAGGAMFGTGLGMAIGAAGVFGFGLWEKVDMIGAAAFGASLGMIGGITFGVTSGGVRNIAVRLSRSVSFGVAIGAAIGTAISLLSNQAIISVPIGIAIGGAIGGAVSVAITMASGAGGIQQFDILSGLTVGILGGLAFGAGGVAGFGWEQGIGCGVSFSVAYILGVLRFYFWLPELVWMIMLFFSGRKAIHCLNYLPSNFDELIVLPMPFIDTVIAQAYRENRAAARRMINYLTTSTKQQQKAARAMAAIAVDSLKQCQTLREIVAISEQLAWIPSPPPKQLGSVLPQFLEISQSVRAAETGTSAYRQTELLNLPITSLINLRDSLAFSQDAHLATTFGSIIERWLSILQAARSNLEQQARHSQEIPQVYIAGNALDPETAKSRFKGRQDLFREIETLALSFPPPVLLLYGGRRTGKTSVLKYLPHKLGAEIVPLLVDLHGVADATTLPGVAKSLASQIIEAARKSRNLRLPVPDTDSLEKDPFPALRNWFNQIERNASGKRFLLCLDEFERLSEVVAATGSKAPLNFLRNVMQHRQSWILLFSGAHTLDEIEDYWCDYLINTRSLRVTYLEEQDARELIVKPVDGFPIIYESEAVNRIIYWTRCQPYLVQLMCSVLVDYLNHKASEDARLKKATPENVETIIPKLFETGGMYFWEFWERTLTTPERNLLLHLIKGKTLEGESKALRKLVHKEILEKKADGYCFQVPLIEQYIEREVLGSL</sequence>
<reference evidence="3" key="1">
    <citation type="submission" date="2019-11" db="EMBL/GenBank/DDBJ databases">
        <title>Genomic insights into an expanded diversity of filamentous marine cyanobacteria reveals the extraordinary biosynthetic potential of Moorea and Okeania.</title>
        <authorList>
            <person name="Ferreira Leao T."/>
            <person name="Wang M."/>
            <person name="Moss N."/>
            <person name="Da Silva R."/>
            <person name="Sanders J."/>
            <person name="Nurk S."/>
            <person name="Gurevich A."/>
            <person name="Humphrey G."/>
            <person name="Reher R."/>
            <person name="Zhu Q."/>
            <person name="Belda-Ferre P."/>
            <person name="Glukhov E."/>
            <person name="Rex R."/>
            <person name="Dorrestein P.C."/>
            <person name="Knight R."/>
            <person name="Pevzner P."/>
            <person name="Gerwick W.H."/>
            <person name="Gerwick L."/>
        </authorList>
    </citation>
    <scope>NUCLEOTIDE SEQUENCE</scope>
    <source>
        <strain evidence="3">SIO1C4</strain>
    </source>
</reference>
<accession>A0A6B3N8T7</accession>
<dbReference type="InterPro" id="IPR027417">
    <property type="entry name" value="P-loop_NTPase"/>
</dbReference>
<evidence type="ECO:0000313" key="3">
    <source>
        <dbReference type="EMBL" id="NER26524.1"/>
    </source>
</evidence>
<feature type="transmembrane region" description="Helical" evidence="1">
    <location>
        <begin position="318"/>
        <end position="342"/>
    </location>
</feature>
<dbReference type="PANTHER" id="PTHR34301:SF8">
    <property type="entry name" value="ATPASE DOMAIN-CONTAINING PROTEIN"/>
    <property type="match status" value="1"/>
</dbReference>
<dbReference type="InterPro" id="IPR049052">
    <property type="entry name" value="nSTAND1"/>
</dbReference>
<dbReference type="AlphaFoldDB" id="A0A6B3N8T7"/>
<dbReference type="Gene3D" id="3.40.50.300">
    <property type="entry name" value="P-loop containing nucleotide triphosphate hydrolases"/>
    <property type="match status" value="1"/>
</dbReference>
<feature type="transmembrane region" description="Helical" evidence="1">
    <location>
        <begin position="226"/>
        <end position="245"/>
    </location>
</feature>
<dbReference type="EMBL" id="JAAHFQ010000033">
    <property type="protein sequence ID" value="NER26524.1"/>
    <property type="molecule type" value="Genomic_DNA"/>
</dbReference>
<keyword evidence="1" id="KW-0472">Membrane</keyword>